<dbReference type="OrthoDB" id="3297477at2"/>
<feature type="region of interest" description="Disordered" evidence="1">
    <location>
        <begin position="1"/>
        <end position="39"/>
    </location>
</feature>
<feature type="transmembrane region" description="Helical" evidence="2">
    <location>
        <begin position="216"/>
        <end position="235"/>
    </location>
</feature>
<evidence type="ECO:0000256" key="2">
    <source>
        <dbReference type="SAM" id="Phobius"/>
    </source>
</evidence>
<dbReference type="GO" id="GO:0140359">
    <property type="term" value="F:ABC-type transporter activity"/>
    <property type="evidence" value="ECO:0007669"/>
    <property type="project" value="InterPro"/>
</dbReference>
<dbReference type="Proteomes" id="UP000253741">
    <property type="component" value="Unassembled WGS sequence"/>
</dbReference>
<keyword evidence="2" id="KW-1133">Transmembrane helix</keyword>
<organism evidence="3 4">
    <name type="scientific">Streptomyces corynorhini</name>
    <dbReference type="NCBI Taxonomy" id="2282652"/>
    <lineage>
        <taxon>Bacteria</taxon>
        <taxon>Bacillati</taxon>
        <taxon>Actinomycetota</taxon>
        <taxon>Actinomycetes</taxon>
        <taxon>Kitasatosporales</taxon>
        <taxon>Streptomycetaceae</taxon>
        <taxon>Streptomyces</taxon>
    </lineage>
</organism>
<gene>
    <name evidence="3" type="ORF">DVH02_14010</name>
</gene>
<evidence type="ECO:0000313" key="3">
    <source>
        <dbReference type="EMBL" id="RDG37534.1"/>
    </source>
</evidence>
<dbReference type="AlphaFoldDB" id="A0A370BBI3"/>
<proteinExistence type="predicted"/>
<name>A0A370BBI3_9ACTN</name>
<reference evidence="3 4" key="1">
    <citation type="submission" date="2018-07" db="EMBL/GenBank/DDBJ databases">
        <title>Streptomyces species from bats.</title>
        <authorList>
            <person name="Dunlap C."/>
        </authorList>
    </citation>
    <scope>NUCLEOTIDE SEQUENCE [LARGE SCALE GENOMIC DNA]</scope>
    <source>
        <strain evidence="3 4">AC230</strain>
    </source>
</reference>
<feature type="transmembrane region" description="Helical" evidence="2">
    <location>
        <begin position="191"/>
        <end position="209"/>
    </location>
</feature>
<evidence type="ECO:0000256" key="1">
    <source>
        <dbReference type="SAM" id="MobiDB-lite"/>
    </source>
</evidence>
<feature type="compositionally biased region" description="Low complexity" evidence="1">
    <location>
        <begin position="1"/>
        <end position="18"/>
    </location>
</feature>
<dbReference type="PANTHER" id="PTHR37305:SF1">
    <property type="entry name" value="MEMBRANE PROTEIN"/>
    <property type="match status" value="1"/>
</dbReference>
<feature type="transmembrane region" description="Helical" evidence="2">
    <location>
        <begin position="277"/>
        <end position="295"/>
    </location>
</feature>
<feature type="transmembrane region" description="Helical" evidence="2">
    <location>
        <begin position="65"/>
        <end position="86"/>
    </location>
</feature>
<evidence type="ECO:0000313" key="4">
    <source>
        <dbReference type="Proteomes" id="UP000253741"/>
    </source>
</evidence>
<comment type="caution">
    <text evidence="3">The sequence shown here is derived from an EMBL/GenBank/DDBJ whole genome shotgun (WGS) entry which is preliminary data.</text>
</comment>
<accession>A0A370BBI3</accession>
<feature type="transmembrane region" description="Helical" evidence="2">
    <location>
        <begin position="149"/>
        <end position="171"/>
    </location>
</feature>
<keyword evidence="4" id="KW-1185">Reference proteome</keyword>
<dbReference type="PANTHER" id="PTHR37305">
    <property type="entry name" value="INTEGRAL MEMBRANE PROTEIN-RELATED"/>
    <property type="match status" value="1"/>
</dbReference>
<sequence length="300" mass="31584">MTTPYQQGPRPGYQQGPHSGPPQPHGHAPGDGSFGYTSPIPARPTHLGDAVASEWTKIRSVRSTMWTLGVMVALILGIGLLTAAAVAATSDDVGNENVLILGFFGVLLATMCVITLGVLVISSEYGTGLIRSTLTACPSRGRVLAAKSLVFSLVVFVVSTVTTLVTGALQVAVLDGRSPTGEEWFRSTVGVSLYLAVLGLLSLAVGGLIRHSAGAITVMIGLVLLPLVMAMFMLSESLTWLREAMFTYSIPAQLSVFYGSDVSLDSVGSGPRGWEPLWIMLVVTAVAMVGAYFSLDRRDV</sequence>
<dbReference type="GO" id="GO:0005886">
    <property type="term" value="C:plasma membrane"/>
    <property type="evidence" value="ECO:0007669"/>
    <property type="project" value="UniProtKB-SubCell"/>
</dbReference>
<feature type="transmembrane region" description="Helical" evidence="2">
    <location>
        <begin position="98"/>
        <end position="121"/>
    </location>
</feature>
<dbReference type="RefSeq" id="WP_114624137.1">
    <property type="nucleotide sequence ID" value="NZ_QQNA01000098.1"/>
</dbReference>
<protein>
    <submittedName>
        <fullName evidence="3">ABC transporter permease</fullName>
    </submittedName>
</protein>
<dbReference type="EMBL" id="QQNA01000098">
    <property type="protein sequence ID" value="RDG37534.1"/>
    <property type="molecule type" value="Genomic_DNA"/>
</dbReference>
<keyword evidence="2" id="KW-0472">Membrane</keyword>
<keyword evidence="2" id="KW-0812">Transmembrane</keyword>